<dbReference type="Proteomes" id="UP000075526">
    <property type="component" value="Unassembled WGS sequence"/>
</dbReference>
<proteinExistence type="predicted"/>
<accession>A0A149S5B6</accession>
<gene>
    <name evidence="2" type="ORF">AD933_00705</name>
</gene>
<keyword evidence="1" id="KW-0472">Membrane</keyword>
<dbReference type="EMBL" id="LHZF01000076">
    <property type="protein sequence ID" value="KXV21951.1"/>
    <property type="molecule type" value="Genomic_DNA"/>
</dbReference>
<reference evidence="2 3" key="1">
    <citation type="submission" date="2015-06" db="EMBL/GenBank/DDBJ databases">
        <title>Improved classification and identification of acetic acid bacteria using matrix-assisted laser desorption/ionization time-of-flight mass spectrometry; Gluconobacter nephelii and Gluconobacter uchimurae are later heterotypic synonyms of Gluconobacter japonicus and Gluconobacter oxydans, respectively.</title>
        <authorList>
            <person name="Li L."/>
            <person name="Cleenwerck I."/>
            <person name="De Vuyst L."/>
            <person name="Vandamme P."/>
        </authorList>
    </citation>
    <scope>NUCLEOTIDE SEQUENCE [LARGE SCALE GENOMIC DNA]</scope>
    <source>
        <strain evidence="2 3">LMG 1552</strain>
    </source>
</reference>
<dbReference type="AlphaFoldDB" id="A0A149S5B6"/>
<evidence type="ECO:0000313" key="3">
    <source>
        <dbReference type="Proteomes" id="UP000075526"/>
    </source>
</evidence>
<dbReference type="RefSeq" id="WP_010665810.1">
    <property type="nucleotide sequence ID" value="NZ_LHZF01000076.1"/>
</dbReference>
<sequence>MHNKAAQGSAWAAGEYETAPPIIAAPIAINSLFMAVIPCSWEQKFRRKLHFSQLKLHQTAI</sequence>
<keyword evidence="1" id="KW-0812">Transmembrane</keyword>
<protein>
    <submittedName>
        <fullName evidence="2">Uncharacterized protein</fullName>
    </submittedName>
</protein>
<organism evidence="2 3">
    <name type="scientific">Acetobacter malorum</name>
    <dbReference type="NCBI Taxonomy" id="178901"/>
    <lineage>
        <taxon>Bacteria</taxon>
        <taxon>Pseudomonadati</taxon>
        <taxon>Pseudomonadota</taxon>
        <taxon>Alphaproteobacteria</taxon>
        <taxon>Acetobacterales</taxon>
        <taxon>Acetobacteraceae</taxon>
        <taxon>Acetobacter</taxon>
    </lineage>
</organism>
<evidence type="ECO:0000313" key="2">
    <source>
        <dbReference type="EMBL" id="KXV21951.1"/>
    </source>
</evidence>
<keyword evidence="1" id="KW-1133">Transmembrane helix</keyword>
<evidence type="ECO:0000256" key="1">
    <source>
        <dbReference type="SAM" id="Phobius"/>
    </source>
</evidence>
<comment type="caution">
    <text evidence="2">The sequence shown here is derived from an EMBL/GenBank/DDBJ whole genome shotgun (WGS) entry which is preliminary data.</text>
</comment>
<dbReference type="PATRIC" id="fig|178901.13.peg.494"/>
<name>A0A149S5B6_9PROT</name>
<feature type="transmembrane region" description="Helical" evidence="1">
    <location>
        <begin position="22"/>
        <end position="41"/>
    </location>
</feature>